<feature type="region of interest" description="Disordered" evidence="1">
    <location>
        <begin position="643"/>
        <end position="682"/>
    </location>
</feature>
<feature type="compositionally biased region" description="Basic and acidic residues" evidence="1">
    <location>
        <begin position="668"/>
        <end position="682"/>
    </location>
</feature>
<evidence type="ECO:0000256" key="2">
    <source>
        <dbReference type="SAM" id="SignalP"/>
    </source>
</evidence>
<feature type="compositionally biased region" description="Basic and acidic residues" evidence="1">
    <location>
        <begin position="248"/>
        <end position="268"/>
    </location>
</feature>
<feature type="region of interest" description="Disordered" evidence="1">
    <location>
        <begin position="135"/>
        <end position="163"/>
    </location>
</feature>
<feature type="compositionally biased region" description="Basic and acidic residues" evidence="1">
    <location>
        <begin position="724"/>
        <end position="738"/>
    </location>
</feature>
<feature type="region of interest" description="Disordered" evidence="1">
    <location>
        <begin position="698"/>
        <end position="745"/>
    </location>
</feature>
<feature type="compositionally biased region" description="Polar residues" evidence="1">
    <location>
        <begin position="585"/>
        <end position="598"/>
    </location>
</feature>
<feature type="region of interest" description="Disordered" evidence="1">
    <location>
        <begin position="585"/>
        <end position="631"/>
    </location>
</feature>
<gene>
    <name evidence="3" type="ORF">K0M31_004306</name>
</gene>
<evidence type="ECO:0000313" key="4">
    <source>
        <dbReference type="Proteomes" id="UP001177670"/>
    </source>
</evidence>
<feature type="compositionally biased region" description="Basic and acidic residues" evidence="1">
    <location>
        <begin position="463"/>
        <end position="475"/>
    </location>
</feature>
<keyword evidence="4" id="KW-1185">Reference proteome</keyword>
<feature type="compositionally biased region" description="Polar residues" evidence="1">
    <location>
        <begin position="480"/>
        <end position="491"/>
    </location>
</feature>
<dbReference type="Proteomes" id="UP001177670">
    <property type="component" value="Unassembled WGS sequence"/>
</dbReference>
<feature type="compositionally biased region" description="Basic and acidic residues" evidence="1">
    <location>
        <begin position="444"/>
        <end position="454"/>
    </location>
</feature>
<dbReference type="AlphaFoldDB" id="A0AA40KND7"/>
<feature type="compositionally biased region" description="Basic and acidic residues" evidence="1">
    <location>
        <begin position="311"/>
        <end position="337"/>
    </location>
</feature>
<feature type="compositionally biased region" description="Basic and acidic residues" evidence="1">
    <location>
        <begin position="599"/>
        <end position="630"/>
    </location>
</feature>
<feature type="compositionally biased region" description="Polar residues" evidence="1">
    <location>
        <begin position="357"/>
        <end position="372"/>
    </location>
</feature>
<feature type="signal peptide" evidence="2">
    <location>
        <begin position="1"/>
        <end position="21"/>
    </location>
</feature>
<comment type="caution">
    <text evidence="3">The sequence shown here is derived from an EMBL/GenBank/DDBJ whole genome shotgun (WGS) entry which is preliminary data.</text>
</comment>
<feature type="region of interest" description="Disordered" evidence="1">
    <location>
        <begin position="213"/>
        <end position="392"/>
    </location>
</feature>
<feature type="region of interest" description="Disordered" evidence="1">
    <location>
        <begin position="508"/>
        <end position="571"/>
    </location>
</feature>
<feature type="chain" id="PRO_5041468292" evidence="2">
    <location>
        <begin position="22"/>
        <end position="875"/>
    </location>
</feature>
<evidence type="ECO:0000313" key="3">
    <source>
        <dbReference type="EMBL" id="KAK1126680.1"/>
    </source>
</evidence>
<dbReference type="EMBL" id="JAHYIQ010000013">
    <property type="protein sequence ID" value="KAK1126680.1"/>
    <property type="molecule type" value="Genomic_DNA"/>
</dbReference>
<feature type="compositionally biased region" description="Low complexity" evidence="1">
    <location>
        <begin position="85"/>
        <end position="102"/>
    </location>
</feature>
<feature type="compositionally biased region" description="Basic and acidic residues" evidence="1">
    <location>
        <begin position="550"/>
        <end position="567"/>
    </location>
</feature>
<feature type="compositionally biased region" description="Basic and acidic residues" evidence="1">
    <location>
        <begin position="513"/>
        <end position="543"/>
    </location>
</feature>
<reference evidence="3" key="1">
    <citation type="submission" date="2021-10" db="EMBL/GenBank/DDBJ databases">
        <title>Melipona bicolor Genome sequencing and assembly.</title>
        <authorList>
            <person name="Araujo N.S."/>
            <person name="Arias M.C."/>
        </authorList>
    </citation>
    <scope>NUCLEOTIDE SEQUENCE</scope>
    <source>
        <strain evidence="3">USP_2M_L1-L4_2017</strain>
        <tissue evidence="3">Whole body</tissue>
    </source>
</reference>
<accession>A0AA40KND7</accession>
<feature type="compositionally biased region" description="Low complexity" evidence="1">
    <location>
        <begin position="137"/>
        <end position="148"/>
    </location>
</feature>
<feature type="compositionally biased region" description="Basic and acidic residues" evidence="1">
    <location>
        <begin position="274"/>
        <end position="294"/>
    </location>
</feature>
<sequence>MELRTLHLLCYLCVACTLVQSRWSNRDTQSDSVSEESTGLFNANNLRDKRALGLILSGLAQVFGYAVDPVQIASLPNPNSEAGVTNGTRTNSTESNNGSTTSAAGQRETIRFTGVVNLGNGTDVLTQLQRYENIFHGGSSSSNGSSSSPPRSDPKTQAPDQPQPIFVKRLPSFMTESPLPIMPQAPLPEIPSQFINLSYPEPYVAPIVVRGDQDTAPRKQNTTVKDQPPTAGRSLPTTSAPSVQDPGWKQEYEDRLAELERKQEEHARRLALTEQERYRDDRKNGNHGGSKEQINHGGQDPGCKGDQGESGQEKQSGEEDQSRDRYESGEKIRTSDKESEEDSYGNYKNDDIYKGDTPQTGENYTSILQYSSEPLPLSEDDEQRRPEDLRNSYGEPLFNRELLGFAHFFGKFKQPFSDIYSSSAPPESKEEASEEKGEDESDEKDIPARNKYEEYTLEGDASNGREGEKKSEESPMKIFNNESNDESPSSTDELDFSKFMPLIVPVRYLTAPEESRKTQLKSRAEVSKKVSPKESKRPKKENVKPVVGLSERRTPKKLHEGEEKETHIWPPPFDFVFDGTIHTNIVSENSNTNDNIKVSNDRGNNRESDSSLQKERNRVTLHDSTRKPYDYPENIYYQNFKKESGYGTVPGKQIVENGTTSGEETEDDHYTMKPDQDDDDRKEVPDFLERYKYNSSDNYGIAKRPNVGTENLPNLRDSSSLRSKNLESSKRSIERNEQSLESEQQLNVKNRVMQDAPASQRKFQSTMFFDPMQSYDLFDFDASVYDLNYGRRNERLSGIPEGGKKIGNEERVSLAIPQQNVYRYDESLTKFASEPESKAVKVENYANGATVMRMMEQERDNPSGPISYVDYSRIL</sequence>
<name>A0AA40KND7_9HYME</name>
<feature type="region of interest" description="Disordered" evidence="1">
    <location>
        <begin position="75"/>
        <end position="106"/>
    </location>
</feature>
<feature type="region of interest" description="Disordered" evidence="1">
    <location>
        <begin position="416"/>
        <end position="496"/>
    </location>
</feature>
<keyword evidence="2" id="KW-0732">Signal</keyword>
<evidence type="ECO:0000256" key="1">
    <source>
        <dbReference type="SAM" id="MobiDB-lite"/>
    </source>
</evidence>
<organism evidence="3 4">
    <name type="scientific">Melipona bicolor</name>
    <dbReference type="NCBI Taxonomy" id="60889"/>
    <lineage>
        <taxon>Eukaryota</taxon>
        <taxon>Metazoa</taxon>
        <taxon>Ecdysozoa</taxon>
        <taxon>Arthropoda</taxon>
        <taxon>Hexapoda</taxon>
        <taxon>Insecta</taxon>
        <taxon>Pterygota</taxon>
        <taxon>Neoptera</taxon>
        <taxon>Endopterygota</taxon>
        <taxon>Hymenoptera</taxon>
        <taxon>Apocrita</taxon>
        <taxon>Aculeata</taxon>
        <taxon>Apoidea</taxon>
        <taxon>Anthophila</taxon>
        <taxon>Apidae</taxon>
        <taxon>Melipona</taxon>
    </lineage>
</organism>
<protein>
    <submittedName>
        <fullName evidence="3">Uncharacterized protein</fullName>
    </submittedName>
</protein>
<proteinExistence type="predicted"/>